<dbReference type="FunFam" id="3.30.920.10:FF:000004">
    <property type="entry name" value="Mitochondrial chaperone Frataxin"/>
    <property type="match status" value="1"/>
</dbReference>
<evidence type="ECO:0000256" key="5">
    <source>
        <dbReference type="ARBA" id="ARBA00022448"/>
    </source>
</evidence>
<dbReference type="GO" id="GO:0008199">
    <property type="term" value="F:ferric iron binding"/>
    <property type="evidence" value="ECO:0007669"/>
    <property type="project" value="InterPro"/>
</dbReference>
<evidence type="ECO:0000313" key="15">
    <source>
        <dbReference type="Proteomes" id="UP000272025"/>
    </source>
</evidence>
<dbReference type="InterPro" id="IPR002908">
    <property type="entry name" value="Frataxin/CyaY"/>
</dbReference>
<dbReference type="InterPro" id="IPR036524">
    <property type="entry name" value="Frataxin/CyaY_sf"/>
</dbReference>
<evidence type="ECO:0000256" key="7">
    <source>
        <dbReference type="ARBA" id="ARBA00022946"/>
    </source>
</evidence>
<keyword evidence="10" id="KW-0406">Ion transport</keyword>
<dbReference type="GO" id="GO:0034986">
    <property type="term" value="F:iron chaperone activity"/>
    <property type="evidence" value="ECO:0007669"/>
    <property type="project" value="TreeGrafter"/>
</dbReference>
<dbReference type="SMART" id="SM01219">
    <property type="entry name" value="Frataxin_Cyay"/>
    <property type="match status" value="1"/>
</dbReference>
<name>A0A3N2PL43_SODAK</name>
<dbReference type="RefSeq" id="XP_028462946.1">
    <property type="nucleotide sequence ID" value="XM_028609606.1"/>
</dbReference>
<evidence type="ECO:0000256" key="4">
    <source>
        <dbReference type="ARBA" id="ARBA00022434"/>
    </source>
</evidence>
<evidence type="ECO:0000313" key="14">
    <source>
        <dbReference type="EMBL" id="ROT35140.1"/>
    </source>
</evidence>
<organism evidence="14 15">
    <name type="scientific">Sodiomyces alkalinus (strain CBS 110278 / VKM F-3762 / F11)</name>
    <name type="common">Alkaliphilic filamentous fungus</name>
    <dbReference type="NCBI Taxonomy" id="1314773"/>
    <lineage>
        <taxon>Eukaryota</taxon>
        <taxon>Fungi</taxon>
        <taxon>Dikarya</taxon>
        <taxon>Ascomycota</taxon>
        <taxon>Pezizomycotina</taxon>
        <taxon>Sordariomycetes</taxon>
        <taxon>Hypocreomycetidae</taxon>
        <taxon>Glomerellales</taxon>
        <taxon>Plectosphaerellaceae</taxon>
        <taxon>Sodiomyces</taxon>
    </lineage>
</organism>
<keyword evidence="8" id="KW-0560">Oxidoreductase</keyword>
<feature type="region of interest" description="Disordered" evidence="13">
    <location>
        <begin position="59"/>
        <end position="85"/>
    </location>
</feature>
<gene>
    <name evidence="14" type="ORF">SODALDRAFT_321199</name>
</gene>
<evidence type="ECO:0000256" key="13">
    <source>
        <dbReference type="SAM" id="MobiDB-lite"/>
    </source>
</evidence>
<dbReference type="GeneID" id="39578084"/>
<comment type="subcellular location">
    <subcellularLocation>
        <location evidence="1">Mitochondrion</location>
    </subcellularLocation>
</comment>
<proteinExistence type="inferred from homology"/>
<comment type="catalytic activity">
    <reaction evidence="12">
        <text>4 Fe(2+) + O2 + 4 H(+) = 4 Fe(3+) + 2 H2O</text>
        <dbReference type="Rhea" id="RHEA:11148"/>
        <dbReference type="ChEBI" id="CHEBI:15377"/>
        <dbReference type="ChEBI" id="CHEBI:15378"/>
        <dbReference type="ChEBI" id="CHEBI:15379"/>
        <dbReference type="ChEBI" id="CHEBI:29033"/>
        <dbReference type="ChEBI" id="CHEBI:29034"/>
        <dbReference type="EC" id="1.16.3.1"/>
    </reaction>
</comment>
<dbReference type="PANTHER" id="PTHR16821:SF2">
    <property type="entry name" value="FRATAXIN, MITOCHONDRIAL"/>
    <property type="match status" value="1"/>
</dbReference>
<evidence type="ECO:0000256" key="9">
    <source>
        <dbReference type="ARBA" id="ARBA00023004"/>
    </source>
</evidence>
<evidence type="ECO:0000256" key="10">
    <source>
        <dbReference type="ARBA" id="ARBA00023065"/>
    </source>
</evidence>
<dbReference type="NCBIfam" id="TIGR03421">
    <property type="entry name" value="FeS_CyaY"/>
    <property type="match status" value="1"/>
</dbReference>
<dbReference type="PROSITE" id="PS50810">
    <property type="entry name" value="FRATAXIN_2"/>
    <property type="match status" value="1"/>
</dbReference>
<evidence type="ECO:0000256" key="1">
    <source>
        <dbReference type="ARBA" id="ARBA00004173"/>
    </source>
</evidence>
<evidence type="ECO:0000256" key="6">
    <source>
        <dbReference type="ARBA" id="ARBA00022496"/>
    </source>
</evidence>
<dbReference type="NCBIfam" id="TIGR03422">
    <property type="entry name" value="mito_frataxin"/>
    <property type="match status" value="1"/>
</dbReference>
<evidence type="ECO:0000256" key="8">
    <source>
        <dbReference type="ARBA" id="ARBA00023002"/>
    </source>
</evidence>
<dbReference type="EC" id="1.16.3.1" evidence="3"/>
<keyword evidence="6" id="KW-0410">Iron transport</keyword>
<evidence type="ECO:0000256" key="2">
    <source>
        <dbReference type="ARBA" id="ARBA00008183"/>
    </source>
</evidence>
<dbReference type="STRING" id="1314773.A0A3N2PL43"/>
<feature type="compositionally biased region" description="Basic and acidic residues" evidence="13">
    <location>
        <begin position="71"/>
        <end position="85"/>
    </location>
</feature>
<protein>
    <recommendedName>
        <fullName evidence="3">ferroxidase</fullName>
        <ecNumber evidence="3">1.16.3.1</ecNumber>
    </recommendedName>
</protein>
<keyword evidence="7" id="KW-0809">Transit peptide</keyword>
<reference evidence="14 15" key="1">
    <citation type="journal article" date="2018" name="Mol. Ecol.">
        <title>The obligate alkalophilic soda-lake fungus Sodiomyces alkalinus has shifted to a protein diet.</title>
        <authorList>
            <person name="Grum-Grzhimaylo A.A."/>
            <person name="Falkoski D.L."/>
            <person name="van den Heuvel J."/>
            <person name="Valero-Jimenez C.A."/>
            <person name="Min B."/>
            <person name="Choi I.G."/>
            <person name="Lipzen A."/>
            <person name="Daum C.G."/>
            <person name="Aanen D.K."/>
            <person name="Tsang A."/>
            <person name="Henrissat B."/>
            <person name="Bilanenko E.N."/>
            <person name="de Vries R.P."/>
            <person name="van Kan J.A.L."/>
            <person name="Grigoriev I.V."/>
            <person name="Debets A.J.M."/>
        </authorList>
    </citation>
    <scope>NUCLEOTIDE SEQUENCE [LARGE SCALE GENOMIC DNA]</scope>
    <source>
        <strain evidence="14 15">F11</strain>
    </source>
</reference>
<keyword evidence="11" id="KW-0496">Mitochondrion</keyword>
<feature type="compositionally biased region" description="Low complexity" evidence="13">
    <location>
        <begin position="20"/>
        <end position="36"/>
    </location>
</feature>
<dbReference type="GO" id="GO:0004322">
    <property type="term" value="F:ferroxidase activity"/>
    <property type="evidence" value="ECO:0007669"/>
    <property type="project" value="UniProtKB-EC"/>
</dbReference>
<dbReference type="GO" id="GO:0008198">
    <property type="term" value="F:ferrous iron binding"/>
    <property type="evidence" value="ECO:0007669"/>
    <property type="project" value="TreeGrafter"/>
</dbReference>
<comment type="similarity">
    <text evidence="2">Belongs to the frataxin family.</text>
</comment>
<dbReference type="GO" id="GO:0051537">
    <property type="term" value="F:2 iron, 2 sulfur cluster binding"/>
    <property type="evidence" value="ECO:0007669"/>
    <property type="project" value="TreeGrafter"/>
</dbReference>
<feature type="region of interest" description="Disordered" evidence="13">
    <location>
        <begin position="20"/>
        <end position="40"/>
    </location>
</feature>
<evidence type="ECO:0000256" key="12">
    <source>
        <dbReference type="ARBA" id="ARBA00047990"/>
    </source>
</evidence>
<dbReference type="GO" id="GO:0006879">
    <property type="term" value="P:intracellular iron ion homeostasis"/>
    <property type="evidence" value="ECO:0007669"/>
    <property type="project" value="UniProtKB-KW"/>
</dbReference>
<dbReference type="OrthoDB" id="1897642at2759"/>
<dbReference type="Pfam" id="PF01491">
    <property type="entry name" value="Frataxin_Cyay"/>
    <property type="match status" value="1"/>
</dbReference>
<dbReference type="EMBL" id="ML119062">
    <property type="protein sequence ID" value="ROT35140.1"/>
    <property type="molecule type" value="Genomic_DNA"/>
</dbReference>
<keyword evidence="15" id="KW-1185">Reference proteome</keyword>
<accession>A0A3N2PL43</accession>
<dbReference type="GO" id="GO:0005739">
    <property type="term" value="C:mitochondrion"/>
    <property type="evidence" value="ECO:0007669"/>
    <property type="project" value="UniProtKB-SubCell"/>
</dbReference>
<keyword evidence="5" id="KW-0813">Transport</keyword>
<dbReference type="Gene3D" id="3.30.920.10">
    <property type="entry name" value="Frataxin/CyaY"/>
    <property type="match status" value="1"/>
</dbReference>
<evidence type="ECO:0000256" key="3">
    <source>
        <dbReference type="ARBA" id="ARBA00013107"/>
    </source>
</evidence>
<evidence type="ECO:0000256" key="11">
    <source>
        <dbReference type="ARBA" id="ARBA00023128"/>
    </source>
</evidence>
<dbReference type="GO" id="GO:0016226">
    <property type="term" value="P:iron-sulfur cluster assembly"/>
    <property type="evidence" value="ECO:0007669"/>
    <property type="project" value="InterPro"/>
</dbReference>
<dbReference type="SUPFAM" id="SSF55387">
    <property type="entry name" value="Frataxin/Nqo15-like"/>
    <property type="match status" value="1"/>
</dbReference>
<dbReference type="PANTHER" id="PTHR16821">
    <property type="entry name" value="FRATAXIN"/>
    <property type="match status" value="1"/>
</dbReference>
<dbReference type="InterPro" id="IPR017789">
    <property type="entry name" value="Frataxin"/>
</dbReference>
<dbReference type="AlphaFoldDB" id="A0A3N2PL43"/>
<dbReference type="Proteomes" id="UP000272025">
    <property type="component" value="Unassembled WGS sequence"/>
</dbReference>
<dbReference type="GO" id="GO:0006826">
    <property type="term" value="P:iron ion transport"/>
    <property type="evidence" value="ECO:0007669"/>
    <property type="project" value="UniProtKB-KW"/>
</dbReference>
<keyword evidence="9" id="KW-0408">Iron</keyword>
<sequence length="213" mass="23647">MTRAAVSGMSRAVIRSLRLPSAAPSSATSSRRSLLSNTHSCLRPTKPFTIQSRRFLTTTSKTARGIMPDTDEPRRKDEPAETEVHKNVATLTEGQYHELADTYLDVVVTKLEDLQEVREGLDVEYANGVLTLTVPEIGTYVLNKQPFNKQIWLSSPISGPKRYDWVVLGEGQNEKEDTASGNWIYARDGSTLDEVFMKELNVDPSPEPSSYGA</sequence>
<keyword evidence="4" id="KW-0409">Iron storage</keyword>